<evidence type="ECO:0000313" key="2">
    <source>
        <dbReference type="Proteomes" id="UP000499080"/>
    </source>
</evidence>
<evidence type="ECO:0000313" key="1">
    <source>
        <dbReference type="EMBL" id="GBM57002.1"/>
    </source>
</evidence>
<proteinExistence type="predicted"/>
<keyword evidence="2" id="KW-1185">Reference proteome</keyword>
<name>A0A4Y2GSP1_ARAVE</name>
<protein>
    <submittedName>
        <fullName evidence="1">Uncharacterized protein</fullName>
    </submittedName>
</protein>
<dbReference type="Proteomes" id="UP000499080">
    <property type="component" value="Unassembled WGS sequence"/>
</dbReference>
<dbReference type="AlphaFoldDB" id="A0A4Y2GSP1"/>
<comment type="caution">
    <text evidence="1">The sequence shown here is derived from an EMBL/GenBank/DDBJ whole genome shotgun (WGS) entry which is preliminary data.</text>
</comment>
<sequence length="129" mass="14747">MANVGKRKTFSIGAEKHGVNAFSENEIKHLECCDDDVITSGEVSEEDIGALVKEKQLYCRYVFRYGGRTRRTMAFNCRCEKVLNDFFATGNIGEHVVDLFKIVDKKIDELYMKSKTFQPKITSFFNAVD</sequence>
<dbReference type="EMBL" id="BGPR01001572">
    <property type="protein sequence ID" value="GBM57002.1"/>
    <property type="molecule type" value="Genomic_DNA"/>
</dbReference>
<gene>
    <name evidence="1" type="ORF">AVEN_146032_1</name>
</gene>
<organism evidence="1 2">
    <name type="scientific">Araneus ventricosus</name>
    <name type="common">Orbweaver spider</name>
    <name type="synonym">Epeira ventricosa</name>
    <dbReference type="NCBI Taxonomy" id="182803"/>
    <lineage>
        <taxon>Eukaryota</taxon>
        <taxon>Metazoa</taxon>
        <taxon>Ecdysozoa</taxon>
        <taxon>Arthropoda</taxon>
        <taxon>Chelicerata</taxon>
        <taxon>Arachnida</taxon>
        <taxon>Araneae</taxon>
        <taxon>Araneomorphae</taxon>
        <taxon>Entelegynae</taxon>
        <taxon>Araneoidea</taxon>
        <taxon>Araneidae</taxon>
        <taxon>Araneus</taxon>
    </lineage>
</organism>
<reference evidence="1 2" key="1">
    <citation type="journal article" date="2019" name="Sci. Rep.">
        <title>Orb-weaving spider Araneus ventricosus genome elucidates the spidroin gene catalogue.</title>
        <authorList>
            <person name="Kono N."/>
            <person name="Nakamura H."/>
            <person name="Ohtoshi R."/>
            <person name="Moran D.A.P."/>
            <person name="Shinohara A."/>
            <person name="Yoshida Y."/>
            <person name="Fujiwara M."/>
            <person name="Mori M."/>
            <person name="Tomita M."/>
            <person name="Arakawa K."/>
        </authorList>
    </citation>
    <scope>NUCLEOTIDE SEQUENCE [LARGE SCALE GENOMIC DNA]</scope>
</reference>
<dbReference type="OrthoDB" id="6436049at2759"/>
<accession>A0A4Y2GSP1</accession>